<keyword evidence="1" id="KW-0732">Signal</keyword>
<dbReference type="Gene3D" id="2.60.40.4070">
    <property type="match status" value="1"/>
</dbReference>
<dbReference type="GO" id="GO:0043161">
    <property type="term" value="P:proteasome-mediated ubiquitin-dependent protein catabolic process"/>
    <property type="evidence" value="ECO:0007669"/>
    <property type="project" value="TreeGrafter"/>
</dbReference>
<feature type="chain" id="PRO_5010739797" evidence="1">
    <location>
        <begin position="22"/>
        <end position="432"/>
    </location>
</feature>
<sequence>MLRKSMLFFVCMLFYVFIVNAQVVCTPDKTSISSKSGDIFVFTVNNPNPVDISIKVYDANNKYIRTLHEKCTTETLFKIPWNLKDTDGKQVPAGKYTVKIRTGLNLVLDTSFGNNGVIGENGIFISPKNVRVDKKGNVYVLDYGAGIIYKFNQDGIPADDIAGKNKITGPASPYWANIAVDEDGKIYGTSGHSVLVYDGKSGQQIYHIGGFFGRDVGWEQTKGGLGWPNWIGLNSDYRLYASCPGYSYFAAFDRRKQGMEGGLWRSKGGTPGESGDTDGKKAIYLANAYYTNRAGITKWLDKDTSVEIAYGINSFTDPIKKTNEKMTDVWGVAFDREYGIFLIERTPVKVIKISDNGFGFDFVKQFGSPGNDAAKLEFMAPKDAVVSPDGKYLYVIEDGEPISSTNSSPGLARMVKYKINYTEEKELSISIY</sequence>
<dbReference type="InterPro" id="IPR011042">
    <property type="entry name" value="6-blade_b-propeller_TolB-like"/>
</dbReference>
<dbReference type="InterPro" id="IPR050952">
    <property type="entry name" value="TRIM-NHL_E3_ligases"/>
</dbReference>
<evidence type="ECO:0000256" key="1">
    <source>
        <dbReference type="SAM" id="SignalP"/>
    </source>
</evidence>
<dbReference type="Pfam" id="PF13860">
    <property type="entry name" value="FlgD_ig"/>
    <property type="match status" value="1"/>
</dbReference>
<dbReference type="PANTHER" id="PTHR24104:SF25">
    <property type="entry name" value="PROTEIN LIN-41"/>
    <property type="match status" value="1"/>
</dbReference>
<dbReference type="EMBL" id="MWDQ01000027">
    <property type="protein sequence ID" value="OQB74839.1"/>
    <property type="molecule type" value="Genomic_DNA"/>
</dbReference>
<evidence type="ECO:0000259" key="2">
    <source>
        <dbReference type="Pfam" id="PF13860"/>
    </source>
</evidence>
<protein>
    <submittedName>
        <fullName evidence="3">Flagellar basal body rod modification protein</fullName>
    </submittedName>
</protein>
<name>A0A1V6CD38_UNCT6</name>
<proteinExistence type="predicted"/>
<accession>A0A1V6CD38</accession>
<keyword evidence="3" id="KW-0282">Flagellum</keyword>
<comment type="caution">
    <text evidence="3">The sequence shown here is derived from an EMBL/GenBank/DDBJ whole genome shotgun (WGS) entry which is preliminary data.</text>
</comment>
<keyword evidence="3" id="KW-0966">Cell projection</keyword>
<dbReference type="Gene3D" id="2.120.10.30">
    <property type="entry name" value="TolB, C-terminal domain"/>
    <property type="match status" value="1"/>
</dbReference>
<organism evidence="3">
    <name type="scientific">candidate division TA06 bacterium ADurb.Bin131</name>
    <dbReference type="NCBI Taxonomy" id="1852827"/>
    <lineage>
        <taxon>Bacteria</taxon>
        <taxon>Bacteria division TA06</taxon>
    </lineage>
</organism>
<dbReference type="InterPro" id="IPR025965">
    <property type="entry name" value="FlgD/Vpr_Ig-like"/>
</dbReference>
<dbReference type="GO" id="GO:0008270">
    <property type="term" value="F:zinc ion binding"/>
    <property type="evidence" value="ECO:0007669"/>
    <property type="project" value="UniProtKB-KW"/>
</dbReference>
<dbReference type="PANTHER" id="PTHR24104">
    <property type="entry name" value="E3 UBIQUITIN-PROTEIN LIGASE NHLRC1-RELATED"/>
    <property type="match status" value="1"/>
</dbReference>
<evidence type="ECO:0000313" key="3">
    <source>
        <dbReference type="EMBL" id="OQB74839.1"/>
    </source>
</evidence>
<reference evidence="3" key="1">
    <citation type="submission" date="2017-02" db="EMBL/GenBank/DDBJ databases">
        <title>Delving into the versatile metabolic prowess of the omnipresent phylum Bacteroidetes.</title>
        <authorList>
            <person name="Nobu M.K."/>
            <person name="Mei R."/>
            <person name="Narihiro T."/>
            <person name="Kuroda K."/>
            <person name="Liu W.-T."/>
        </authorList>
    </citation>
    <scope>NUCLEOTIDE SEQUENCE</scope>
    <source>
        <strain evidence="3">ADurb.Bin131</strain>
    </source>
</reference>
<dbReference type="GO" id="GO:0061630">
    <property type="term" value="F:ubiquitin protein ligase activity"/>
    <property type="evidence" value="ECO:0007669"/>
    <property type="project" value="TreeGrafter"/>
</dbReference>
<dbReference type="GO" id="GO:0000209">
    <property type="term" value="P:protein polyubiquitination"/>
    <property type="evidence" value="ECO:0007669"/>
    <property type="project" value="TreeGrafter"/>
</dbReference>
<keyword evidence="3" id="KW-0969">Cilium</keyword>
<dbReference type="Proteomes" id="UP000485562">
    <property type="component" value="Unassembled WGS sequence"/>
</dbReference>
<feature type="domain" description="FlgD/Vpr Ig-like" evidence="2">
    <location>
        <begin position="32"/>
        <end position="101"/>
    </location>
</feature>
<gene>
    <name evidence="3" type="ORF">BWX89_00328</name>
</gene>
<feature type="signal peptide" evidence="1">
    <location>
        <begin position="1"/>
        <end position="21"/>
    </location>
</feature>
<dbReference type="SUPFAM" id="SSF101898">
    <property type="entry name" value="NHL repeat"/>
    <property type="match status" value="1"/>
</dbReference>
<dbReference type="AlphaFoldDB" id="A0A1V6CD38"/>